<dbReference type="EMBL" id="JBHSRF010000007">
    <property type="protein sequence ID" value="MFC6081077.1"/>
    <property type="molecule type" value="Genomic_DNA"/>
</dbReference>
<accession>A0ABW1NE59</accession>
<dbReference type="RefSeq" id="WP_380748523.1">
    <property type="nucleotide sequence ID" value="NZ_JBHSRF010000007.1"/>
</dbReference>
<keyword evidence="2" id="KW-1185">Reference proteome</keyword>
<evidence type="ECO:0008006" key="3">
    <source>
        <dbReference type="Google" id="ProtNLM"/>
    </source>
</evidence>
<protein>
    <recommendedName>
        <fullName evidence="3">Antitoxin VbhA domain-containing protein</fullName>
    </recommendedName>
</protein>
<reference evidence="2" key="1">
    <citation type="journal article" date="2019" name="Int. J. Syst. Evol. Microbiol.">
        <title>The Global Catalogue of Microorganisms (GCM) 10K type strain sequencing project: providing services to taxonomists for standard genome sequencing and annotation.</title>
        <authorList>
            <consortium name="The Broad Institute Genomics Platform"/>
            <consortium name="The Broad Institute Genome Sequencing Center for Infectious Disease"/>
            <person name="Wu L."/>
            <person name="Ma J."/>
        </authorList>
    </citation>
    <scope>NUCLEOTIDE SEQUENCE [LARGE SCALE GENOMIC DNA]</scope>
    <source>
        <strain evidence="2">JCM 30346</strain>
    </source>
</reference>
<evidence type="ECO:0000313" key="1">
    <source>
        <dbReference type="EMBL" id="MFC6081077.1"/>
    </source>
</evidence>
<organism evidence="1 2">
    <name type="scientific">Sphaerisporangium aureirubrum</name>
    <dbReference type="NCBI Taxonomy" id="1544736"/>
    <lineage>
        <taxon>Bacteria</taxon>
        <taxon>Bacillati</taxon>
        <taxon>Actinomycetota</taxon>
        <taxon>Actinomycetes</taxon>
        <taxon>Streptosporangiales</taxon>
        <taxon>Streptosporangiaceae</taxon>
        <taxon>Sphaerisporangium</taxon>
    </lineage>
</organism>
<evidence type="ECO:0000313" key="2">
    <source>
        <dbReference type="Proteomes" id="UP001596137"/>
    </source>
</evidence>
<comment type="caution">
    <text evidence="1">The sequence shown here is derived from an EMBL/GenBank/DDBJ whole genome shotgun (WGS) entry which is preliminary data.</text>
</comment>
<proteinExistence type="predicted"/>
<name>A0ABW1NE59_9ACTN</name>
<sequence length="80" mass="8620">MSAYRDALPPEQRPLYDEAMTRAGLILSAARARRDSLPADEAAREAYVPGGPSVEEITALIEKHRAEARANLAARSTNAA</sequence>
<dbReference type="Proteomes" id="UP001596137">
    <property type="component" value="Unassembled WGS sequence"/>
</dbReference>
<gene>
    <name evidence="1" type="ORF">ACFP1K_07880</name>
</gene>